<sequence length="697" mass="75950">MDRDRDRRPYPPREDQYGSGRGESYRPNNRSPPPGRSDTYRAPRSPARRGPPGGLDSYAPSRGPPRGRSRSPPPFRRRSRSPVYRREGGGGDSYRGQGRGRTPPREGFGRGEAYRPGAGREYRDAAYDGRNTPRSVRERSPLPLKRGRDFSPDRDSRGRRSPPPPSKRERLDSPPPPRGRYDVYVDRDASPGRRREYTPPPRERRPTPPRGVTRDYRLLSRSPLQRNERDVDPRKVEWRRRSRSPVRERGRDERGREERRGEDYNMNTEIEKAESTATSRRSSPPVHPSRLAVLGADERERPIRQPLGPRDREREMEREREEYPTTRNLSWRAGARSPARAPPRRDSPPPARRASPPPRDRDYANGAGAGRAPPTGPAAAARYEDREPQQTPRAAPTGPAGAGANRFAALAEQSPPASAPSAPSTGAALSGPPSGPAANREAFAAPTQPRGTPARGAFHREYVPAGARDFPTGPARGRGGSFGGYRGRGGPGGAPAQSWRDRDDNAPPSGPRGSYVAAPPSGPGGGRGRDGAGAGAGFGGRDGAGFGGAGAGRGESSTYPRSTRFTPSGAPLPTGPRGSVDGAAGPYSMNGHGHGYGHGHGHGYGHPPRDQNPHLSDLPRILDGGRPAPPLVDTSRLDKLEEEAERLRRTIEDKTARKRRGVREWERLERESETAGFRAELAEEGLRGLGEDEGGFF</sequence>
<reference evidence="1" key="1">
    <citation type="submission" date="2024-02" db="EMBL/GenBank/DDBJ databases">
        <title>Metagenome Assembled Genome of Zalaria obscura JY119.</title>
        <authorList>
            <person name="Vighnesh L."/>
            <person name="Jagadeeshwari U."/>
            <person name="Venkata Ramana C."/>
            <person name="Sasikala C."/>
        </authorList>
    </citation>
    <scope>NUCLEOTIDE SEQUENCE</scope>
    <source>
        <strain evidence="1">JY119</strain>
    </source>
</reference>
<name>A0ACC3S7M4_9PEZI</name>
<organism evidence="1 2">
    <name type="scientific">Zalaria obscura</name>
    <dbReference type="NCBI Taxonomy" id="2024903"/>
    <lineage>
        <taxon>Eukaryota</taxon>
        <taxon>Fungi</taxon>
        <taxon>Dikarya</taxon>
        <taxon>Ascomycota</taxon>
        <taxon>Pezizomycotina</taxon>
        <taxon>Dothideomycetes</taxon>
        <taxon>Dothideomycetidae</taxon>
        <taxon>Dothideales</taxon>
        <taxon>Zalariaceae</taxon>
        <taxon>Zalaria</taxon>
    </lineage>
</organism>
<comment type="caution">
    <text evidence="1">The sequence shown here is derived from an EMBL/GenBank/DDBJ whole genome shotgun (WGS) entry which is preliminary data.</text>
</comment>
<evidence type="ECO:0000313" key="2">
    <source>
        <dbReference type="Proteomes" id="UP001320706"/>
    </source>
</evidence>
<evidence type="ECO:0000313" key="1">
    <source>
        <dbReference type="EMBL" id="KAK8200664.1"/>
    </source>
</evidence>
<proteinExistence type="predicted"/>
<dbReference type="EMBL" id="JAMKPW020000038">
    <property type="protein sequence ID" value="KAK8200664.1"/>
    <property type="molecule type" value="Genomic_DNA"/>
</dbReference>
<dbReference type="Proteomes" id="UP001320706">
    <property type="component" value="Unassembled WGS sequence"/>
</dbReference>
<gene>
    <name evidence="1" type="ORF">M8818_005979</name>
</gene>
<protein>
    <submittedName>
        <fullName evidence="1">Uncharacterized protein</fullName>
    </submittedName>
</protein>
<keyword evidence="2" id="KW-1185">Reference proteome</keyword>
<accession>A0ACC3S7M4</accession>